<dbReference type="EMBL" id="CP028137">
    <property type="protein sequence ID" value="AZZ52704.1"/>
    <property type="molecule type" value="Genomic_DNA"/>
</dbReference>
<dbReference type="SUPFAM" id="SSF63829">
    <property type="entry name" value="Calcium-dependent phosphotriesterase"/>
    <property type="match status" value="1"/>
</dbReference>
<evidence type="ECO:0000313" key="3">
    <source>
        <dbReference type="Proteomes" id="UP000285317"/>
    </source>
</evidence>
<dbReference type="AlphaFoldDB" id="A0A3Q9V0Q2"/>
<dbReference type="InterPro" id="IPR048031">
    <property type="entry name" value="ScyD/ScyE-like"/>
</dbReference>
<dbReference type="KEGG" id="rfs:C1I64_12060"/>
<evidence type="ECO:0000256" key="1">
    <source>
        <dbReference type="SAM" id="MobiDB-lite"/>
    </source>
</evidence>
<reference evidence="2 3" key="1">
    <citation type="submission" date="2018-03" db="EMBL/GenBank/DDBJ databases">
        <title>Bacteriophage NCPPB3778 and a type I-E CRISPR drive the evolution of the US Biological Select Agent, Rathayibacter toxicus.</title>
        <authorList>
            <person name="Davis E.W.II."/>
            <person name="Tabima J.F."/>
            <person name="Weisberg A.J."/>
            <person name="Dantas Lopes L."/>
            <person name="Wiseman M.S."/>
            <person name="Wiseman M.S."/>
            <person name="Pupko T."/>
            <person name="Belcher M.S."/>
            <person name="Sechler A.J."/>
            <person name="Tancos M.A."/>
            <person name="Schroeder B.K."/>
            <person name="Murray T.D."/>
            <person name="Luster D.G."/>
            <person name="Schneider W.L."/>
            <person name="Rogers E."/>
            <person name="Andreote F.D."/>
            <person name="Grunwald N.J."/>
            <person name="Putnam M.L."/>
            <person name="Chang J.H."/>
        </authorList>
    </citation>
    <scope>NUCLEOTIDE SEQUENCE [LARGE SCALE GENOMIC DNA]</scope>
    <source>
        <strain evidence="2 3">DSM 15932</strain>
    </source>
</reference>
<accession>A0A3Q9V0Q2</accession>
<sequence length="427" mass="42982">MDSWPPRSYGVRIGDSRRRGRSRGSFDPQHCSARTPSAKEHLVNKRLLLTAAAAVAVTTLVSAPVAQASPSPLSFVSVTDRATGLVSPLSFAVDAGGTAYVAQNFAGMLTKVAPSGATSTLVSAPGTEIGAVSVRGSTVYYSEGVQEEGKALLRSVPSGGGAPTTLADLGAYEASANPDAGNTYGFLGLPAECAAQVDPETAGPASYTGRIDVHPYASAATSAGVYVADAAGNAILKVTPNGVVSTLAVLPPTAPITITAEQAAAFGFPACTAGYRYSFEPVPTDVEVGPGGWLYVSTLPGGPEDASLGARGSVVRVNPATGEIRTVATGLLSATGLAVDRVTGTVVVTELFGGPDGTGRVALILPRTSTPITGLAVVSPAAIELRDGALYVARNAFVLSPEGAPQPIGTLTVARLRGFGAAMTAVD</sequence>
<dbReference type="Proteomes" id="UP000285317">
    <property type="component" value="Chromosome"/>
</dbReference>
<protein>
    <submittedName>
        <fullName evidence="2">ScyD/ScyE family protein</fullName>
    </submittedName>
</protein>
<feature type="region of interest" description="Disordered" evidence="1">
    <location>
        <begin position="1"/>
        <end position="37"/>
    </location>
</feature>
<organism evidence="2 3">
    <name type="scientific">Rathayibacter festucae DSM 15932</name>
    <dbReference type="NCBI Taxonomy" id="1328866"/>
    <lineage>
        <taxon>Bacteria</taxon>
        <taxon>Bacillati</taxon>
        <taxon>Actinomycetota</taxon>
        <taxon>Actinomycetes</taxon>
        <taxon>Micrococcales</taxon>
        <taxon>Microbacteriaceae</taxon>
        <taxon>Rathayibacter</taxon>
    </lineage>
</organism>
<name>A0A3Q9V0Q2_9MICO</name>
<dbReference type="Gene3D" id="2.120.10.30">
    <property type="entry name" value="TolB, C-terminal domain"/>
    <property type="match status" value="1"/>
</dbReference>
<dbReference type="NCBIfam" id="NF033206">
    <property type="entry name" value="ScyE_fam"/>
    <property type="match status" value="1"/>
</dbReference>
<dbReference type="InterPro" id="IPR011042">
    <property type="entry name" value="6-blade_b-propeller_TolB-like"/>
</dbReference>
<evidence type="ECO:0000313" key="2">
    <source>
        <dbReference type="EMBL" id="AZZ52704.1"/>
    </source>
</evidence>
<gene>
    <name evidence="2" type="ORF">C1I64_12060</name>
</gene>
<proteinExistence type="predicted"/>